<dbReference type="Proteomes" id="UP000012046">
    <property type="component" value="Unassembled WGS sequence"/>
</dbReference>
<sequence>MQSTINKPLLVAAICCFLAALAHLGCIVFGGDWYRFFGAGEQMARMAEQGLWYPTIVTSVIVLVLLVWALYGLSGAGVIKPLPLTKIALTLISSIFLLRGIAFVGLMPTFPENSLTFWLVSSGICLFIGSLFAVGTWQQWSVLGRKNA</sequence>
<dbReference type="PATRIC" id="fig|1129374.4.peg.314"/>
<protein>
    <recommendedName>
        <fullName evidence="4">DUF3995 domain-containing protein</fullName>
    </recommendedName>
</protein>
<dbReference type="eggNOG" id="ENOG50303H9">
    <property type="taxonomic scope" value="Bacteria"/>
</dbReference>
<reference evidence="2 3" key="1">
    <citation type="journal article" date="2012" name="J. Bacteriol.">
        <title>Genome Sequence of Extracellular-Protease-Producing Alishewanella jeotgali Isolated from Traditional Korean Fermented Seafood.</title>
        <authorList>
            <person name="Jung J."/>
            <person name="Chun J."/>
            <person name="Park W."/>
        </authorList>
    </citation>
    <scope>NUCLEOTIDE SEQUENCE [LARGE SCALE GENOMIC DNA]</scope>
    <source>
        <strain evidence="2 3">KCTC 22429</strain>
    </source>
</reference>
<keyword evidence="1" id="KW-0812">Transmembrane</keyword>
<feature type="transmembrane region" description="Helical" evidence="1">
    <location>
        <begin position="87"/>
        <end position="110"/>
    </location>
</feature>
<evidence type="ECO:0000313" key="3">
    <source>
        <dbReference type="Proteomes" id="UP000012046"/>
    </source>
</evidence>
<dbReference type="EMBL" id="AHTH01000004">
    <property type="protein sequence ID" value="EHR42527.1"/>
    <property type="molecule type" value="Genomic_DNA"/>
</dbReference>
<organism evidence="2 3">
    <name type="scientific">Alishewanella jeotgali KCTC 22429</name>
    <dbReference type="NCBI Taxonomy" id="1129374"/>
    <lineage>
        <taxon>Bacteria</taxon>
        <taxon>Pseudomonadati</taxon>
        <taxon>Pseudomonadota</taxon>
        <taxon>Gammaproteobacteria</taxon>
        <taxon>Alteromonadales</taxon>
        <taxon>Alteromonadaceae</taxon>
        <taxon>Alishewanella</taxon>
    </lineage>
</organism>
<keyword evidence="1" id="KW-0472">Membrane</keyword>
<keyword evidence="1" id="KW-1133">Transmembrane helix</keyword>
<dbReference type="STRING" id="1129374.AJE_01559"/>
<feature type="transmembrane region" description="Helical" evidence="1">
    <location>
        <begin position="51"/>
        <end position="75"/>
    </location>
</feature>
<evidence type="ECO:0000313" key="2">
    <source>
        <dbReference type="EMBL" id="EHR42527.1"/>
    </source>
</evidence>
<feature type="transmembrane region" description="Helical" evidence="1">
    <location>
        <begin position="116"/>
        <end position="137"/>
    </location>
</feature>
<keyword evidence="3" id="KW-1185">Reference proteome</keyword>
<dbReference type="RefSeq" id="WP_008610317.1">
    <property type="nucleotide sequence ID" value="NZ_AHTH01000004.1"/>
</dbReference>
<evidence type="ECO:0000256" key="1">
    <source>
        <dbReference type="SAM" id="Phobius"/>
    </source>
</evidence>
<comment type="caution">
    <text evidence="2">The sequence shown here is derived from an EMBL/GenBank/DDBJ whole genome shotgun (WGS) entry which is preliminary data.</text>
</comment>
<gene>
    <name evidence="2" type="ORF">AJE_01559</name>
</gene>
<feature type="transmembrane region" description="Helical" evidence="1">
    <location>
        <begin position="9"/>
        <end position="31"/>
    </location>
</feature>
<name>H3ZA76_9ALTE</name>
<proteinExistence type="predicted"/>
<accession>H3ZA76</accession>
<evidence type="ECO:0008006" key="4">
    <source>
        <dbReference type="Google" id="ProtNLM"/>
    </source>
</evidence>
<dbReference type="AlphaFoldDB" id="H3ZA76"/>